<keyword evidence="3 7" id="KW-1133">Transmembrane helix</keyword>
<dbReference type="EMBL" id="ABDC03014773">
    <property type="status" value="NOT_ANNOTATED_CDS"/>
    <property type="molecule type" value="Genomic_DNA"/>
</dbReference>
<feature type="region of interest" description="Disordered" evidence="6">
    <location>
        <begin position="51"/>
        <end position="72"/>
    </location>
</feature>
<keyword evidence="4 7" id="KW-0472">Membrane</keyword>
<organism evidence="10 11">
    <name type="scientific">Microcebus murinus</name>
    <name type="common">Gray mouse lemur</name>
    <name type="synonym">Lemur murinus</name>
    <dbReference type="NCBI Taxonomy" id="30608"/>
    <lineage>
        <taxon>Eukaryota</taxon>
        <taxon>Metazoa</taxon>
        <taxon>Chordata</taxon>
        <taxon>Craniata</taxon>
        <taxon>Vertebrata</taxon>
        <taxon>Euteleostomi</taxon>
        <taxon>Mammalia</taxon>
        <taxon>Eutheria</taxon>
        <taxon>Euarchontoglires</taxon>
        <taxon>Primates</taxon>
        <taxon>Strepsirrhini</taxon>
        <taxon>Lemuriformes</taxon>
        <taxon>Cheirogaleidae</taxon>
        <taxon>Microcebus</taxon>
    </lineage>
</organism>
<evidence type="ECO:0000256" key="1">
    <source>
        <dbReference type="ARBA" id="ARBA00004167"/>
    </source>
</evidence>
<feature type="region of interest" description="Disordered" evidence="6">
    <location>
        <begin position="1249"/>
        <end position="1303"/>
    </location>
</feature>
<name>A0A8C5V3Y7_MICMU</name>
<evidence type="ECO:0000256" key="7">
    <source>
        <dbReference type="SAM" id="Phobius"/>
    </source>
</evidence>
<feature type="region of interest" description="Disordered" evidence="6">
    <location>
        <begin position="482"/>
        <end position="505"/>
    </location>
</feature>
<evidence type="ECO:0000259" key="9">
    <source>
        <dbReference type="Pfam" id="PF15371"/>
    </source>
</evidence>
<gene>
    <name evidence="10" type="primary">SPATA31F1</name>
</gene>
<evidence type="ECO:0000256" key="6">
    <source>
        <dbReference type="SAM" id="MobiDB-lite"/>
    </source>
</evidence>
<evidence type="ECO:0000256" key="3">
    <source>
        <dbReference type="ARBA" id="ARBA00022989"/>
    </source>
</evidence>
<feature type="domain" description="SPATA31-like" evidence="9">
    <location>
        <begin position="52"/>
        <end position="138"/>
    </location>
</feature>
<feature type="transmembrane region" description="Helical" evidence="7">
    <location>
        <begin position="6"/>
        <end position="29"/>
    </location>
</feature>
<keyword evidence="11" id="KW-1185">Reference proteome</keyword>
<evidence type="ECO:0000313" key="11">
    <source>
        <dbReference type="Proteomes" id="UP000694394"/>
    </source>
</evidence>
<reference evidence="10" key="2">
    <citation type="submission" date="2025-08" db="UniProtKB">
        <authorList>
            <consortium name="Ensembl"/>
        </authorList>
    </citation>
    <scope>IDENTIFICATION</scope>
</reference>
<evidence type="ECO:0000313" key="10">
    <source>
        <dbReference type="Ensembl" id="ENSMICP00000012654.3"/>
    </source>
</evidence>
<evidence type="ECO:0000259" key="8">
    <source>
        <dbReference type="Pfam" id="PF14650"/>
    </source>
</evidence>
<protein>
    <submittedName>
        <fullName evidence="10">SPATA31 subfamily F member 1</fullName>
    </submittedName>
</protein>
<dbReference type="Pfam" id="PF15371">
    <property type="entry name" value="DUF4599"/>
    <property type="match status" value="1"/>
</dbReference>
<feature type="compositionally biased region" description="Basic and acidic residues" evidence="6">
    <location>
        <begin position="1048"/>
        <end position="1065"/>
    </location>
</feature>
<feature type="domain" description="SPATA31" evidence="8">
    <location>
        <begin position="485"/>
        <end position="620"/>
    </location>
</feature>
<dbReference type="GeneTree" id="ENSGT00950000183043"/>
<feature type="domain" description="SPATA31" evidence="8">
    <location>
        <begin position="422"/>
        <end position="457"/>
    </location>
</feature>
<keyword evidence="2 7" id="KW-0812">Transmembrane</keyword>
<evidence type="ECO:0000256" key="2">
    <source>
        <dbReference type="ARBA" id="ARBA00022692"/>
    </source>
</evidence>
<dbReference type="Proteomes" id="UP000694394">
    <property type="component" value="Chromosome 10"/>
</dbReference>
<evidence type="ECO:0000256" key="5">
    <source>
        <dbReference type="ARBA" id="ARBA00035009"/>
    </source>
</evidence>
<feature type="compositionally biased region" description="Basic and acidic residues" evidence="6">
    <location>
        <begin position="1075"/>
        <end position="1086"/>
    </location>
</feature>
<accession>A0A8C5V3Y7</accession>
<reference evidence="10" key="1">
    <citation type="submission" date="2016-12" db="EMBL/GenBank/DDBJ databases">
        <title>Mouse lemur reference genome and diversity panel.</title>
        <authorList>
            <person name="Harris R."/>
            <person name="Larsen P."/>
            <person name="Liu Y."/>
            <person name="Hughes D.S."/>
            <person name="Murali S."/>
            <person name="Raveendran M."/>
            <person name="Korchina V."/>
            <person name="Wang M."/>
            <person name="Jhangiani S."/>
            <person name="Bandaranaike D."/>
            <person name="Bellair M."/>
            <person name="Blankenburg K."/>
            <person name="Chao H."/>
            <person name="Dahdouli M."/>
            <person name="Dinh H."/>
            <person name="Doddapaneni H."/>
            <person name="English A."/>
            <person name="Firestine M."/>
            <person name="Gnanaolivu R."/>
            <person name="Gross S."/>
            <person name="Hernandez B."/>
            <person name="Javaid M."/>
            <person name="Jayaseelan J."/>
            <person name="Jones J."/>
            <person name="Khan Z."/>
            <person name="Kovar C."/>
            <person name="Kurapati P."/>
            <person name="Le B."/>
            <person name="Lee S."/>
            <person name="Li M."/>
            <person name="Mathew T."/>
            <person name="Narasimhan A."/>
            <person name="Ngo D."/>
            <person name="Nguyen L."/>
            <person name="Okwuonu G."/>
            <person name="Ongeri F."/>
            <person name="Osuji N."/>
            <person name="Pu L.-L."/>
            <person name="Puazo M."/>
            <person name="Quiroz J."/>
            <person name="Raj R."/>
            <person name="Rajbhandari K."/>
            <person name="Reid J.G."/>
            <person name="Santibanez J."/>
            <person name="Sexton D."/>
            <person name="Skinner E."/>
            <person name="Vee V."/>
            <person name="Weissenberger G."/>
            <person name="Wu Y."/>
            <person name="Xin Y."/>
            <person name="Han Y."/>
            <person name="Campbell C."/>
            <person name="Brown A."/>
            <person name="Sullivan B."/>
            <person name="Shelton J."/>
            <person name="Brown S."/>
            <person name="Dudchenko O."/>
            <person name="Machol I."/>
            <person name="Durand N."/>
            <person name="Shamim M."/>
            <person name="Lieberman A."/>
            <person name="Muzny D.M."/>
            <person name="Richards S."/>
            <person name="Yoder A."/>
            <person name="Worley K.C."/>
            <person name="Rogers J."/>
            <person name="Gibbs R.A."/>
        </authorList>
    </citation>
    <scope>NUCLEOTIDE SEQUENCE [LARGE SCALE GENOMIC DNA]</scope>
</reference>
<dbReference type="InterPro" id="IPR027970">
    <property type="entry name" value="SPATA31-like"/>
</dbReference>
<dbReference type="PANTHER" id="PTHR21859:SF15">
    <property type="entry name" value="PROTEIN SPATA31F1-RELATED"/>
    <property type="match status" value="1"/>
</dbReference>
<feature type="compositionally biased region" description="Basic and acidic residues" evidence="6">
    <location>
        <begin position="56"/>
        <end position="72"/>
    </location>
</feature>
<reference evidence="10" key="3">
    <citation type="submission" date="2025-09" db="UniProtKB">
        <authorList>
            <consortium name="Ensembl"/>
        </authorList>
    </citation>
    <scope>IDENTIFICATION</scope>
</reference>
<feature type="region of interest" description="Disordered" evidence="6">
    <location>
        <begin position="974"/>
        <end position="1003"/>
    </location>
</feature>
<dbReference type="GO" id="GO:0016020">
    <property type="term" value="C:membrane"/>
    <property type="evidence" value="ECO:0007669"/>
    <property type="project" value="UniProtKB-SubCell"/>
</dbReference>
<proteinExistence type="inferred from homology"/>
<sequence>MLSPTFLLWDVGYPLYTYGSIFIIILIIWQVKRSHHELKLEPKRSCCQRHRKVRQRDREAASRARRLSQEEAEKPRNLLSVMKSQSWLPQEGSVRRILCADSSCQTCNAVALEVQELLAGENNQKSPLSSEPPQGSSCLEVLSVSSVPLKPNLEHPSWQPKELSLACLNPTLSQLMDQKSLTQSASQSTNAVPVQDYWADHLQLGQKFQVSDVLKGPESMVSSKLQEPGVPVNQQEMMMQSNPNVVQGNLDQYHLKYQDSLLSLNPEIANMTYSMDLNMVLPAHLPFFSPKVLRFLEVHVKKWMHFQRWGLPRRVEESMRQLMPNPPLCYQSEDDQPVPVILNNTSQVSVHRFEAISHETWCSCMAGQPIQTFWVSEWPMMNPEERKYYQQIPSPMAPALSSPALKVLSGLYSLPAGQVNDSGNHLQEKYSQLFCGLPSLHSESLVATFLGSHGLSKKRNMSKPKLKGSFLFKDLPFHPLLPKTPPLSAPPSSPPSPNWVSPSDQQGTQINTPILTLAECEALEWHLLQRQLQLQWGLPAVVQRPRHAQSPMQHEPCDKAQAPGTVKTSCSGKPISVLSRELLFLPDHARRLLEFHLQKQLIHHRWGLPQKIQQSIQLLLSSTDQQTLSWSSTALANMSIPQPTALEANGNSAVFSPITGPASIAMPHLFAQAKAILQSHIDSKCGQIHQGKVPACVHSSWDYRIPGGLKVIPFPCIPESQPLELRAASDPDLHHKVMPWMPKALDQQQHALPGTVTEYHQLPQALSEDTKEKLETTLWHKYLAFLSGLPALYYVALSRAMAPAVTSKPVITEMVPEPIAVPEEPLTEIISFEEECSSLETCFQDNNGTRADVAEEFQSTVQVEGMTEETVSQESQEHPASPFTSKTHVLAKLNFHLKKKVLETQLGIPIRARESMQQTAVVPEDTSTQDSLGRMNNQGETLLQELPIPPDTPHAPDLDCAHIKEQLAIKLKTVQQSHEQLSSKAVPQGSDHWVSSDPQPSGDVTEAQVLCVQVEASVNNTSLEEPWSPEPQSPGKSRDSVQVPILAEKIEDPVKPKAAGDHGEGDAGFSLSSIREGRHPVEDQRPAEMLLNKTSQGSCRQSHSLHLVEPCPHSPQHHPLPKLPDLLPGVPGGKASEDALQDSQTKLNVTLEPAMIPQNAQAVVPQASQGQPFLSQLIQGKPLQGQTLQGQVLHGQEMPAHTHKWPSLPESSLRNKIKSFLHRINPKTKGKGHEESMFSTAEKVAKTRKENVEKSLAPAKSHGGRTKTEKPIGHSKARSPRTEKPVGLAFFGDPHSPGNNLRLRSRQPVSASVLSHPHHCPRHCPRGAYATQAGCPPS</sequence>
<dbReference type="InterPro" id="IPR039509">
    <property type="entry name" value="SPATA31"/>
</dbReference>
<feature type="compositionally biased region" description="Polar residues" evidence="6">
    <location>
        <begin position="974"/>
        <end position="985"/>
    </location>
</feature>
<dbReference type="PANTHER" id="PTHR21859">
    <property type="entry name" value="ACROSOME-SPECIFIC PROTEIN"/>
    <property type="match status" value="1"/>
</dbReference>
<feature type="compositionally biased region" description="Polar residues" evidence="6">
    <location>
        <begin position="1092"/>
        <end position="1104"/>
    </location>
</feature>
<feature type="compositionally biased region" description="Pro residues" evidence="6">
    <location>
        <begin position="482"/>
        <end position="497"/>
    </location>
</feature>
<comment type="subcellular location">
    <subcellularLocation>
        <location evidence="1">Membrane</location>
        <topology evidence="1">Single-pass membrane protein</topology>
    </subcellularLocation>
</comment>
<comment type="similarity">
    <text evidence="5">Belongs to the SPATA31 family.</text>
</comment>
<dbReference type="Pfam" id="PF14650">
    <property type="entry name" value="FAM75"/>
    <property type="match status" value="2"/>
</dbReference>
<dbReference type="Ensembl" id="ENSMICT00000013871.3">
    <property type="protein sequence ID" value="ENSMICP00000012654.3"/>
    <property type="gene ID" value="ENSMICG00000013883.3"/>
</dbReference>
<evidence type="ECO:0000256" key="4">
    <source>
        <dbReference type="ARBA" id="ARBA00023136"/>
    </source>
</evidence>
<feature type="region of interest" description="Disordered" evidence="6">
    <location>
        <begin position="1020"/>
        <end position="1138"/>
    </location>
</feature>